<dbReference type="Pfam" id="PF26132">
    <property type="entry name" value="UPF0367"/>
    <property type="match status" value="1"/>
</dbReference>
<organism evidence="2 3">
    <name type="scientific">Cyanobium gracile UHCC 0139</name>
    <dbReference type="NCBI Taxonomy" id="3110308"/>
    <lineage>
        <taxon>Bacteria</taxon>
        <taxon>Bacillati</taxon>
        <taxon>Cyanobacteriota</taxon>
        <taxon>Cyanophyceae</taxon>
        <taxon>Synechococcales</taxon>
        <taxon>Prochlorococcaceae</taxon>
        <taxon>Cyanobium</taxon>
    </lineage>
</organism>
<comment type="similarity">
    <text evidence="1">Belongs to the UPF0367 family.</text>
</comment>
<name>A0ABU5RNF1_9CYAN</name>
<protein>
    <recommendedName>
        <fullName evidence="1">UPF0367 protein VB738_00005</fullName>
    </recommendedName>
</protein>
<accession>A0ABU5RNF1</accession>
<evidence type="ECO:0000313" key="2">
    <source>
        <dbReference type="EMBL" id="MEA5389628.1"/>
    </source>
</evidence>
<gene>
    <name evidence="2" type="ORF">VB738_00005</name>
</gene>
<reference evidence="2 3" key="1">
    <citation type="submission" date="2023-12" db="EMBL/GenBank/DDBJ databases">
        <title>Baltic Sea Cyanobacteria.</title>
        <authorList>
            <person name="Delbaje E."/>
            <person name="Fewer D.P."/>
            <person name="Shishido T.K."/>
        </authorList>
    </citation>
    <scope>NUCLEOTIDE SEQUENCE [LARGE SCALE GENOMIC DNA]</scope>
    <source>
        <strain evidence="2 3">UHCC 0139</strain>
    </source>
</reference>
<evidence type="ECO:0000313" key="3">
    <source>
        <dbReference type="Proteomes" id="UP001304461"/>
    </source>
</evidence>
<dbReference type="NCBIfam" id="NF010236">
    <property type="entry name" value="PRK13683.1"/>
    <property type="match status" value="1"/>
</dbReference>
<evidence type="ECO:0000256" key="1">
    <source>
        <dbReference type="HAMAP-Rule" id="MF_01360"/>
    </source>
</evidence>
<dbReference type="HAMAP" id="MF_01360">
    <property type="entry name" value="UPF0367"/>
    <property type="match status" value="1"/>
</dbReference>
<keyword evidence="3" id="KW-1185">Reference proteome</keyword>
<dbReference type="EMBL" id="JAYGHX010000001">
    <property type="protein sequence ID" value="MEA5389628.1"/>
    <property type="molecule type" value="Genomic_DNA"/>
</dbReference>
<comment type="caution">
    <text evidence="2">The sequence shown here is derived from an EMBL/GenBank/DDBJ whole genome shotgun (WGS) entry which is preliminary data.</text>
</comment>
<dbReference type="RefSeq" id="WP_323303783.1">
    <property type="nucleotide sequence ID" value="NZ_JAYGHX010000001.1"/>
</dbReference>
<dbReference type="InterPro" id="IPR020885">
    <property type="entry name" value="UPF0367"/>
</dbReference>
<proteinExistence type="inferred from homology"/>
<dbReference type="Proteomes" id="UP001304461">
    <property type="component" value="Unassembled WGS sequence"/>
</dbReference>
<sequence length="87" mass="9574">MYVVEISLRLSPMPVAVQRKDLEAARALYGEVRQALESGHPKVLELTCEKDEQKRVSLLSGEIVAVQIYEKSSVAGGGKRPGFSFEP</sequence>